<dbReference type="OrthoDB" id="120976at2759"/>
<keyword evidence="2" id="KW-1185">Reference proteome</keyword>
<name>A0A5N5I0V1_9ROSA</name>
<protein>
    <submittedName>
        <fullName evidence="1">F-box/LRR-repeat protein 16-like</fullName>
    </submittedName>
</protein>
<proteinExistence type="predicted"/>
<reference evidence="2" key="2">
    <citation type="submission" date="2019-10" db="EMBL/GenBank/DDBJ databases">
        <title>A de novo genome assembly of a pear dwarfing rootstock.</title>
        <authorList>
            <person name="Wang F."/>
            <person name="Wang J."/>
            <person name="Li S."/>
            <person name="Zhang Y."/>
            <person name="Fang M."/>
            <person name="Ma L."/>
            <person name="Zhao Y."/>
            <person name="Jiang S."/>
        </authorList>
    </citation>
    <scope>NUCLEOTIDE SEQUENCE [LARGE SCALE GENOMIC DNA]</scope>
</reference>
<reference evidence="1 2" key="3">
    <citation type="submission" date="2019-11" db="EMBL/GenBank/DDBJ databases">
        <title>A de novo genome assembly of a pear dwarfing rootstock.</title>
        <authorList>
            <person name="Wang F."/>
            <person name="Wang J."/>
            <person name="Li S."/>
            <person name="Zhang Y."/>
            <person name="Fang M."/>
            <person name="Ma L."/>
            <person name="Zhao Y."/>
            <person name="Jiang S."/>
        </authorList>
    </citation>
    <scope>NUCLEOTIDE SEQUENCE [LARGE SCALE GENOMIC DNA]</scope>
    <source>
        <strain evidence="1">S2</strain>
        <tissue evidence="1">Leaf</tissue>
    </source>
</reference>
<dbReference type="InterPro" id="IPR032675">
    <property type="entry name" value="LRR_dom_sf"/>
</dbReference>
<dbReference type="Proteomes" id="UP000327157">
    <property type="component" value="Chromosome 8"/>
</dbReference>
<reference evidence="1 2" key="1">
    <citation type="submission" date="2019-09" db="EMBL/GenBank/DDBJ databases">
        <authorList>
            <person name="Ou C."/>
        </authorList>
    </citation>
    <scope>NUCLEOTIDE SEQUENCE [LARGE SCALE GENOMIC DNA]</scope>
    <source>
        <strain evidence="1">S2</strain>
        <tissue evidence="1">Leaf</tissue>
    </source>
</reference>
<dbReference type="InterPro" id="IPR001611">
    <property type="entry name" value="Leu-rich_rpt"/>
</dbReference>
<organism evidence="1 2">
    <name type="scientific">Pyrus ussuriensis x Pyrus communis</name>
    <dbReference type="NCBI Taxonomy" id="2448454"/>
    <lineage>
        <taxon>Eukaryota</taxon>
        <taxon>Viridiplantae</taxon>
        <taxon>Streptophyta</taxon>
        <taxon>Embryophyta</taxon>
        <taxon>Tracheophyta</taxon>
        <taxon>Spermatophyta</taxon>
        <taxon>Magnoliopsida</taxon>
        <taxon>eudicotyledons</taxon>
        <taxon>Gunneridae</taxon>
        <taxon>Pentapetalae</taxon>
        <taxon>rosids</taxon>
        <taxon>fabids</taxon>
        <taxon>Rosales</taxon>
        <taxon>Rosaceae</taxon>
        <taxon>Amygdaloideae</taxon>
        <taxon>Maleae</taxon>
        <taxon>Pyrus</taxon>
    </lineage>
</organism>
<dbReference type="Pfam" id="PF13516">
    <property type="entry name" value="LRR_6"/>
    <property type="match status" value="1"/>
</dbReference>
<dbReference type="SUPFAM" id="SSF52047">
    <property type="entry name" value="RNI-like"/>
    <property type="match status" value="1"/>
</dbReference>
<accession>A0A5N5I0V1</accession>
<dbReference type="EMBL" id="SMOL01000148">
    <property type="protein sequence ID" value="KAB2629274.1"/>
    <property type="molecule type" value="Genomic_DNA"/>
</dbReference>
<dbReference type="AlphaFoldDB" id="A0A5N5I0V1"/>
<evidence type="ECO:0000313" key="1">
    <source>
        <dbReference type="EMBL" id="KAB2629274.1"/>
    </source>
</evidence>
<evidence type="ECO:0000313" key="2">
    <source>
        <dbReference type="Proteomes" id="UP000327157"/>
    </source>
</evidence>
<gene>
    <name evidence="1" type="ORF">D8674_034069</name>
</gene>
<sequence length="113" mass="12056">MYVTCSFCSTRSSWLTLLKNLELSDTEVGSNGLRHLSVTDSGLKRLSGLTSLKSLNLDARQISDAGLAAITNSQRIYAEGGAGLTGLTHLDLFGARISDSGANNCKICNKYLL</sequence>
<comment type="caution">
    <text evidence="1">The sequence shown here is derived from an EMBL/GenBank/DDBJ whole genome shotgun (WGS) entry which is preliminary data.</text>
</comment>
<dbReference type="Gene3D" id="3.80.10.10">
    <property type="entry name" value="Ribonuclease Inhibitor"/>
    <property type="match status" value="1"/>
</dbReference>